<accession>A0A0V8JH22</accession>
<dbReference type="Gene3D" id="3.40.50.2000">
    <property type="entry name" value="Glycogen Phosphorylase B"/>
    <property type="match status" value="2"/>
</dbReference>
<feature type="domain" description="Glycosyltransferase subfamily 4-like N-terminal" evidence="2">
    <location>
        <begin position="49"/>
        <end position="157"/>
    </location>
</feature>
<dbReference type="InterPro" id="IPR050194">
    <property type="entry name" value="Glycosyltransferase_grp1"/>
</dbReference>
<dbReference type="InterPro" id="IPR001296">
    <property type="entry name" value="Glyco_trans_1"/>
</dbReference>
<sequence length="364" mass="41058">MKILLISNMYPSKDFPSYGVFVKNTEQILLDNGVSVDKAVMTKRTGKLGKLVGYASHYLKIIASGLTKKYDYLYVHYASHNALPLLILKKLNKRVKIVTNVHGSDVVPEVPSQEKFQPRVKELLHRSHKIITPSPYYKELVQEKYGVTTPIYIFPSGGVNFKLFYSFSTKEEAYKELNLNPKQRYIGCVSRIDVGKGWEFYLQAIAQLEAESLTDYKYIYVGSGKDEPKFKQMVQELNLADKIIHFPLLPQSSLAYVYNVIDAFVFPTIRKGESLGLVGLEAMACGAPVIGSRIGGLKDYIIDGQNGLFFEPGQAGELKEKLRLFMESSAEQKENMSSQAVKTAKLYSVDEISQQLPTIFFNEV</sequence>
<dbReference type="SUPFAM" id="SSF53756">
    <property type="entry name" value="UDP-Glycosyltransferase/glycogen phosphorylase"/>
    <property type="match status" value="1"/>
</dbReference>
<organism evidence="3 4">
    <name type="scientific">Priestia veravalensis</name>
    <dbReference type="NCBI Taxonomy" id="1414648"/>
    <lineage>
        <taxon>Bacteria</taxon>
        <taxon>Bacillati</taxon>
        <taxon>Bacillota</taxon>
        <taxon>Bacilli</taxon>
        <taxon>Bacillales</taxon>
        <taxon>Bacillaceae</taxon>
        <taxon>Priestia</taxon>
    </lineage>
</organism>
<gene>
    <name evidence="3" type="ORF">AS180_19165</name>
</gene>
<dbReference type="Pfam" id="PF00534">
    <property type="entry name" value="Glycos_transf_1"/>
    <property type="match status" value="1"/>
</dbReference>
<reference evidence="3 4" key="1">
    <citation type="submission" date="2015-11" db="EMBL/GenBank/DDBJ databases">
        <title>Bacillus caseinolyticus sp nov.</title>
        <authorList>
            <person name="Dastager S.G."/>
            <person name="Mawlankar R."/>
        </authorList>
    </citation>
    <scope>NUCLEOTIDE SEQUENCE [LARGE SCALE GENOMIC DNA]</scope>
    <source>
        <strain evidence="3 4">SGD-V-76</strain>
    </source>
</reference>
<dbReference type="Pfam" id="PF13439">
    <property type="entry name" value="Glyco_transf_4"/>
    <property type="match status" value="1"/>
</dbReference>
<dbReference type="RefSeq" id="WP_035320951.1">
    <property type="nucleotide sequence ID" value="NZ_KQ758706.1"/>
</dbReference>
<dbReference type="EMBL" id="LNQP01000092">
    <property type="protein sequence ID" value="KSU86341.1"/>
    <property type="molecule type" value="Genomic_DNA"/>
</dbReference>
<dbReference type="GeneID" id="93684426"/>
<protein>
    <submittedName>
        <fullName evidence="3">Glycosyl transferase family 1</fullName>
    </submittedName>
</protein>
<name>A0A0V8JH22_9BACI</name>
<keyword evidence="4" id="KW-1185">Reference proteome</keyword>
<dbReference type="GO" id="GO:0016757">
    <property type="term" value="F:glycosyltransferase activity"/>
    <property type="evidence" value="ECO:0007669"/>
    <property type="project" value="InterPro"/>
</dbReference>
<evidence type="ECO:0000313" key="4">
    <source>
        <dbReference type="Proteomes" id="UP000053681"/>
    </source>
</evidence>
<feature type="domain" description="Glycosyl transferase family 1" evidence="1">
    <location>
        <begin position="170"/>
        <end position="341"/>
    </location>
</feature>
<dbReference type="Proteomes" id="UP000053681">
    <property type="component" value="Unassembled WGS sequence"/>
</dbReference>
<dbReference type="PANTHER" id="PTHR45947:SF3">
    <property type="entry name" value="SULFOQUINOVOSYL TRANSFERASE SQD2"/>
    <property type="match status" value="1"/>
</dbReference>
<comment type="caution">
    <text evidence="3">The sequence shown here is derived from an EMBL/GenBank/DDBJ whole genome shotgun (WGS) entry which is preliminary data.</text>
</comment>
<keyword evidence="3" id="KW-0808">Transferase</keyword>
<dbReference type="InterPro" id="IPR028098">
    <property type="entry name" value="Glyco_trans_4-like_N"/>
</dbReference>
<dbReference type="PANTHER" id="PTHR45947">
    <property type="entry name" value="SULFOQUINOVOSYL TRANSFERASE SQD2"/>
    <property type="match status" value="1"/>
</dbReference>
<dbReference type="AlphaFoldDB" id="A0A0V8JH22"/>
<proteinExistence type="predicted"/>
<evidence type="ECO:0000259" key="2">
    <source>
        <dbReference type="Pfam" id="PF13439"/>
    </source>
</evidence>
<evidence type="ECO:0000259" key="1">
    <source>
        <dbReference type="Pfam" id="PF00534"/>
    </source>
</evidence>
<evidence type="ECO:0000313" key="3">
    <source>
        <dbReference type="EMBL" id="KSU86341.1"/>
    </source>
</evidence>